<name>A0A0E0K0F6_ORYPU</name>
<dbReference type="Proteomes" id="UP000026962">
    <property type="component" value="Chromosome 2"/>
</dbReference>
<dbReference type="EnsemblPlants" id="OPUNC02G16510.1">
    <property type="protein sequence ID" value="OPUNC02G16510.1"/>
    <property type="gene ID" value="OPUNC02G16510"/>
</dbReference>
<evidence type="ECO:0000313" key="2">
    <source>
        <dbReference type="EnsemblPlants" id="OPUNC02G16510.1"/>
    </source>
</evidence>
<proteinExistence type="predicted"/>
<sequence length="67" mass="7071">MSGLPLSASGQEATPGHPVGVGSWRSLDRVASGLAVAPWIDRRQSLCRSLLSVSGHFVILEVSPSMR</sequence>
<accession>A0A0E0K0F6</accession>
<evidence type="ECO:0000256" key="1">
    <source>
        <dbReference type="SAM" id="MobiDB-lite"/>
    </source>
</evidence>
<dbReference type="AlphaFoldDB" id="A0A0E0K0F6"/>
<reference evidence="2" key="2">
    <citation type="submission" date="2018-05" db="EMBL/GenBank/DDBJ databases">
        <title>OpunRS2 (Oryza punctata Reference Sequence Version 2).</title>
        <authorList>
            <person name="Zhang J."/>
            <person name="Kudrna D."/>
            <person name="Lee S."/>
            <person name="Talag J."/>
            <person name="Welchert J."/>
            <person name="Wing R.A."/>
        </authorList>
    </citation>
    <scope>NUCLEOTIDE SEQUENCE [LARGE SCALE GENOMIC DNA]</scope>
</reference>
<feature type="region of interest" description="Disordered" evidence="1">
    <location>
        <begin position="1"/>
        <end position="21"/>
    </location>
</feature>
<dbReference type="Gramene" id="OPUNC02G16510.1">
    <property type="protein sequence ID" value="OPUNC02G16510.1"/>
    <property type="gene ID" value="OPUNC02G16510"/>
</dbReference>
<evidence type="ECO:0000313" key="3">
    <source>
        <dbReference type="Proteomes" id="UP000026962"/>
    </source>
</evidence>
<keyword evidence="3" id="KW-1185">Reference proteome</keyword>
<organism evidence="2">
    <name type="scientific">Oryza punctata</name>
    <name type="common">Red rice</name>
    <dbReference type="NCBI Taxonomy" id="4537"/>
    <lineage>
        <taxon>Eukaryota</taxon>
        <taxon>Viridiplantae</taxon>
        <taxon>Streptophyta</taxon>
        <taxon>Embryophyta</taxon>
        <taxon>Tracheophyta</taxon>
        <taxon>Spermatophyta</taxon>
        <taxon>Magnoliopsida</taxon>
        <taxon>Liliopsida</taxon>
        <taxon>Poales</taxon>
        <taxon>Poaceae</taxon>
        <taxon>BOP clade</taxon>
        <taxon>Oryzoideae</taxon>
        <taxon>Oryzeae</taxon>
        <taxon>Oryzinae</taxon>
        <taxon>Oryza</taxon>
    </lineage>
</organism>
<reference evidence="2" key="1">
    <citation type="submission" date="2015-04" db="UniProtKB">
        <authorList>
            <consortium name="EnsemblPlants"/>
        </authorList>
    </citation>
    <scope>IDENTIFICATION</scope>
</reference>
<protein>
    <submittedName>
        <fullName evidence="2">Uncharacterized protein</fullName>
    </submittedName>
</protein>
<dbReference type="HOGENOM" id="CLU_2816867_0_0_1"/>